<dbReference type="SMART" id="SM00098">
    <property type="entry name" value="alkPPc"/>
    <property type="match status" value="1"/>
</dbReference>
<dbReference type="PANTHER" id="PTHR11596">
    <property type="entry name" value="ALKALINE PHOSPHATASE"/>
    <property type="match status" value="1"/>
</dbReference>
<proteinExistence type="inferred from homology"/>
<accession>A0ABP0EYT5</accession>
<evidence type="ECO:0000313" key="4">
    <source>
        <dbReference type="Proteomes" id="UP001642483"/>
    </source>
</evidence>
<protein>
    <recommendedName>
        <fullName evidence="1">alkaline phosphatase</fullName>
        <ecNumber evidence="1">3.1.3.1</ecNumber>
    </recommendedName>
</protein>
<dbReference type="PRINTS" id="PR00113">
    <property type="entry name" value="ALKPHPHTASE"/>
</dbReference>
<dbReference type="CDD" id="cd16012">
    <property type="entry name" value="ALP"/>
    <property type="match status" value="1"/>
</dbReference>
<evidence type="ECO:0000256" key="1">
    <source>
        <dbReference type="ARBA" id="ARBA00012647"/>
    </source>
</evidence>
<dbReference type="Proteomes" id="UP001642483">
    <property type="component" value="Unassembled WGS sequence"/>
</dbReference>
<comment type="similarity">
    <text evidence="2">Belongs to the alkaline phosphatase family.</text>
</comment>
<dbReference type="InterPro" id="IPR017850">
    <property type="entry name" value="Alkaline_phosphatase_core_sf"/>
</dbReference>
<dbReference type="EMBL" id="CAWYQH010000001">
    <property type="protein sequence ID" value="CAK8671329.1"/>
    <property type="molecule type" value="Genomic_DNA"/>
</dbReference>
<organism evidence="3 4">
    <name type="scientific">Clavelina lepadiformis</name>
    <name type="common">Light-bulb sea squirt</name>
    <name type="synonym">Ascidia lepadiformis</name>
    <dbReference type="NCBI Taxonomy" id="159417"/>
    <lineage>
        <taxon>Eukaryota</taxon>
        <taxon>Metazoa</taxon>
        <taxon>Chordata</taxon>
        <taxon>Tunicata</taxon>
        <taxon>Ascidiacea</taxon>
        <taxon>Aplousobranchia</taxon>
        <taxon>Clavelinidae</taxon>
        <taxon>Clavelina</taxon>
    </lineage>
</organism>
<sequence>MLIGDGMSLGTSTAGRILIGQKLGHSGEEYVTSLDSMPHSGILKTYSVDRQTPDSASTATAFMTGVKTGNMRLGVNAAATSCSDVEANKVTTNLEYAVAAGKSSGIVTTTRVQHATPAAAYAHTHKRYLYSDNKKSRKDRNCDDIAVQLFKKRRDIQVILGGGRAHMTPVSKRDEEFRRSYGERRDGRNLIREWRRSLKEYNASYVWNKAQFDAVDPQTTDHLMGLFSPYEMQYSLNRDTDKGGEPSLAEMTEKAIKILSKNDKGFFLLIESGMLDKAHHEGRAKFALEEFHELDKALAVARNLTDSDETIIIVSADHGHMFMFGANGFRGSNIFGLAPGQERPNEALDGKFYTTIVYGNGPGHAASGNNIRASRQTVETWVADSKWYRPQSAVPLKAETHSAEDVIVYGSGPMSHLLTGVHEQTHIARVVQYAACLGKLDYIAIRR</sequence>
<name>A0ABP0EYT5_CLALP</name>
<gene>
    <name evidence="3" type="ORF">CVLEPA_LOCUS378</name>
</gene>
<dbReference type="Pfam" id="PF00245">
    <property type="entry name" value="Alk_phosphatase"/>
    <property type="match status" value="1"/>
</dbReference>
<comment type="caution">
    <text evidence="3">The sequence shown here is derived from an EMBL/GenBank/DDBJ whole genome shotgun (WGS) entry which is preliminary data.</text>
</comment>
<dbReference type="EC" id="3.1.3.1" evidence="1"/>
<dbReference type="PANTHER" id="PTHR11596:SF94">
    <property type="entry name" value="ALKALINE PHOSPHATASE"/>
    <property type="match status" value="1"/>
</dbReference>
<keyword evidence="4" id="KW-1185">Reference proteome</keyword>
<dbReference type="SUPFAM" id="SSF53649">
    <property type="entry name" value="Alkaline phosphatase-like"/>
    <property type="match status" value="1"/>
</dbReference>
<dbReference type="Gene3D" id="3.40.720.10">
    <property type="entry name" value="Alkaline Phosphatase, subunit A"/>
    <property type="match status" value="1"/>
</dbReference>
<evidence type="ECO:0000313" key="3">
    <source>
        <dbReference type="EMBL" id="CAK8671329.1"/>
    </source>
</evidence>
<evidence type="ECO:0000256" key="2">
    <source>
        <dbReference type="RuleBase" id="RU003946"/>
    </source>
</evidence>
<dbReference type="InterPro" id="IPR001952">
    <property type="entry name" value="Alkaline_phosphatase"/>
</dbReference>
<reference evidence="3 4" key="1">
    <citation type="submission" date="2024-02" db="EMBL/GenBank/DDBJ databases">
        <authorList>
            <person name="Daric V."/>
            <person name="Darras S."/>
        </authorList>
    </citation>
    <scope>NUCLEOTIDE SEQUENCE [LARGE SCALE GENOMIC DNA]</scope>
</reference>